<reference evidence="1 2" key="1">
    <citation type="submission" date="2015-03" db="EMBL/GenBank/DDBJ databases">
        <authorList>
            <person name="Murphy D."/>
        </authorList>
    </citation>
    <scope>NUCLEOTIDE SEQUENCE [LARGE SCALE GENOMIC DNA]</scope>
    <source>
        <strain evidence="1 2">PAP088</strain>
    </source>
</reference>
<name>A0A0U0ZSD0_9MYCO</name>
<gene>
    <name evidence="1" type="ORF">ERS075579_04411</name>
</gene>
<dbReference type="InterPro" id="IPR046373">
    <property type="entry name" value="Acyl-CoA_Oxase/DH_mid-dom_sf"/>
</dbReference>
<dbReference type="Gene3D" id="2.40.110.10">
    <property type="entry name" value="Butyryl-CoA Dehydrogenase, subunit A, domain 2"/>
    <property type="match status" value="1"/>
</dbReference>
<dbReference type="GO" id="GO:0016627">
    <property type="term" value="F:oxidoreductase activity, acting on the CH-CH group of donors"/>
    <property type="evidence" value="ECO:0007669"/>
    <property type="project" value="InterPro"/>
</dbReference>
<dbReference type="AlphaFoldDB" id="A0A0U0ZSD0"/>
<protein>
    <submittedName>
        <fullName evidence="1">Membrane protein</fullName>
    </submittedName>
</protein>
<dbReference type="Proteomes" id="UP000045782">
    <property type="component" value="Unassembled WGS sequence"/>
</dbReference>
<dbReference type="EMBL" id="CSWP01000011">
    <property type="protein sequence ID" value="CPV68557.1"/>
    <property type="molecule type" value="Genomic_DNA"/>
</dbReference>
<dbReference type="RefSeq" id="WP_016893117.1">
    <property type="nucleotide sequence ID" value="NZ_CSWP01000011.1"/>
</dbReference>
<evidence type="ECO:0000313" key="1">
    <source>
        <dbReference type="EMBL" id="CPV68557.1"/>
    </source>
</evidence>
<dbReference type="SUPFAM" id="SSF56645">
    <property type="entry name" value="Acyl-CoA dehydrogenase NM domain-like"/>
    <property type="match status" value="1"/>
</dbReference>
<dbReference type="InterPro" id="IPR009100">
    <property type="entry name" value="AcylCoA_DH/oxidase_NM_dom_sf"/>
</dbReference>
<accession>A0A0U0ZSD0</accession>
<evidence type="ECO:0000313" key="2">
    <source>
        <dbReference type="Proteomes" id="UP000045782"/>
    </source>
</evidence>
<organism evidence="1 2">
    <name type="scientific">Mycobacteroides abscessus</name>
    <dbReference type="NCBI Taxonomy" id="36809"/>
    <lineage>
        <taxon>Bacteria</taxon>
        <taxon>Bacillati</taxon>
        <taxon>Actinomycetota</taxon>
        <taxon>Actinomycetes</taxon>
        <taxon>Mycobacteriales</taxon>
        <taxon>Mycobacteriaceae</taxon>
        <taxon>Mycobacteroides</taxon>
    </lineage>
</organism>
<sequence length="349" mass="36899">MTPAIAREIDDELERVVDEVARRAAALDADQTDVRVDIAALGARGLFHAGGVGTDLAPMVRTIERVATCSLAVGFSAWAHRMAIEYVSLAAADFRAVHLAELTGGHRPGVTAMAAGLKQAAGLGEVPLRATKQGGGLSISGPIRWASNVFPDALMVVPACGADGTTYVVAIDVCANGVRIQRPPDLMALTATASTSLHLDDVRVPMEHVISTDLQGFVRRIRPAFLLLQTAFCSGVSVAALEGARAARGILAAQFNTELDDITRRSHALRERLYTFAAVPSVPDIADLLRLRLDAAGLAGAASRLEVTLSGGAGYAVGTAANRRFREAAFLPIQSPSEGQLRWELKQYE</sequence>
<proteinExistence type="predicted"/>